<feature type="non-terminal residue" evidence="1">
    <location>
        <position position="59"/>
    </location>
</feature>
<gene>
    <name evidence="1" type="ORF">GMARGA_LOCUS35101</name>
</gene>
<dbReference type="EMBL" id="CAJVQB010063882">
    <property type="protein sequence ID" value="CAG8840837.1"/>
    <property type="molecule type" value="Genomic_DNA"/>
</dbReference>
<name>A0ABN7WUL6_GIGMA</name>
<reference evidence="1 2" key="1">
    <citation type="submission" date="2021-06" db="EMBL/GenBank/DDBJ databases">
        <authorList>
            <person name="Kallberg Y."/>
            <person name="Tangrot J."/>
            <person name="Rosling A."/>
        </authorList>
    </citation>
    <scope>NUCLEOTIDE SEQUENCE [LARGE SCALE GENOMIC DNA]</scope>
    <source>
        <strain evidence="1 2">120-4 pot B 10/14</strain>
    </source>
</reference>
<evidence type="ECO:0000313" key="1">
    <source>
        <dbReference type="EMBL" id="CAG8840837.1"/>
    </source>
</evidence>
<evidence type="ECO:0000313" key="2">
    <source>
        <dbReference type="Proteomes" id="UP000789901"/>
    </source>
</evidence>
<feature type="non-terminal residue" evidence="1">
    <location>
        <position position="1"/>
    </location>
</feature>
<protein>
    <submittedName>
        <fullName evidence="1">41046_t:CDS:1</fullName>
    </submittedName>
</protein>
<dbReference type="Proteomes" id="UP000789901">
    <property type="component" value="Unassembled WGS sequence"/>
</dbReference>
<keyword evidence="2" id="KW-1185">Reference proteome</keyword>
<accession>A0ABN7WUL6</accession>
<organism evidence="1 2">
    <name type="scientific">Gigaspora margarita</name>
    <dbReference type="NCBI Taxonomy" id="4874"/>
    <lineage>
        <taxon>Eukaryota</taxon>
        <taxon>Fungi</taxon>
        <taxon>Fungi incertae sedis</taxon>
        <taxon>Mucoromycota</taxon>
        <taxon>Glomeromycotina</taxon>
        <taxon>Glomeromycetes</taxon>
        <taxon>Diversisporales</taxon>
        <taxon>Gigasporaceae</taxon>
        <taxon>Gigaspora</taxon>
    </lineage>
</organism>
<proteinExistence type="predicted"/>
<sequence>DKSKVVDSANASANVIKINDCDPPDAVTDSKLVTKVVAKGIDKVVTKVDIADIDIDVSI</sequence>
<comment type="caution">
    <text evidence="1">The sequence shown here is derived from an EMBL/GenBank/DDBJ whole genome shotgun (WGS) entry which is preliminary data.</text>
</comment>